<keyword evidence="7" id="KW-0653">Protein transport</keyword>
<keyword evidence="8" id="KW-0811">Translocation</keyword>
<name>A0A1R1XAI5_9FUNG</name>
<sequence>MSAPKAIAQMIIIGGRILGRAFKDAYKQANANSAAARAAAGNANAESNSKDEFTRKTGIALDESQKILNINEIKDMEKIRARYEHLFKQNEPKDGGSLYLQAKVVRAFERIQIEYVQNLSKETQSEQPLDSAESSTNTSTESNNNKTSNTANNDSK</sequence>
<protein>
    <recommendedName>
        <fullName evidence="4">Mitochondrial import inner membrane translocase subunit TIM16</fullName>
    </recommendedName>
    <alternativeName>
        <fullName evidence="3">Mitochondrial import inner membrane translocase subunit tim16</fullName>
    </alternativeName>
    <alternativeName>
        <fullName evidence="11 12">Presequence translocated-associated motor subunit PAM16</fullName>
    </alternativeName>
</protein>
<organism evidence="14 15">
    <name type="scientific">Smittium culicis</name>
    <dbReference type="NCBI Taxonomy" id="133412"/>
    <lineage>
        <taxon>Eukaryota</taxon>
        <taxon>Fungi</taxon>
        <taxon>Fungi incertae sedis</taxon>
        <taxon>Zoopagomycota</taxon>
        <taxon>Kickxellomycotina</taxon>
        <taxon>Harpellomycetes</taxon>
        <taxon>Harpellales</taxon>
        <taxon>Legeriomycetaceae</taxon>
        <taxon>Smittium</taxon>
    </lineage>
</organism>
<dbReference type="GO" id="GO:0030150">
    <property type="term" value="P:protein import into mitochondrial matrix"/>
    <property type="evidence" value="ECO:0007669"/>
    <property type="project" value="InterPro"/>
</dbReference>
<keyword evidence="5" id="KW-0813">Transport</keyword>
<reference evidence="15" key="1">
    <citation type="submission" date="2017-01" db="EMBL/GenBank/DDBJ databases">
        <authorList>
            <person name="Wang Y."/>
            <person name="White M."/>
            <person name="Kvist S."/>
            <person name="Moncalvo J.-M."/>
        </authorList>
    </citation>
    <scope>NUCLEOTIDE SEQUENCE [LARGE SCALE GENOMIC DNA]</scope>
    <source>
        <strain evidence="15">ID-206-W2</strain>
    </source>
</reference>
<dbReference type="PANTHER" id="PTHR12388">
    <property type="entry name" value="MITOCHONDRIA ASSOCIATED GRANULOCYTE MACROPHAGE CSF SIGNALING MOLECULE"/>
    <property type="match status" value="1"/>
</dbReference>
<evidence type="ECO:0000256" key="6">
    <source>
        <dbReference type="ARBA" id="ARBA00022792"/>
    </source>
</evidence>
<dbReference type="InterPro" id="IPR036869">
    <property type="entry name" value="J_dom_sf"/>
</dbReference>
<proteinExistence type="inferred from homology"/>
<evidence type="ECO:0000256" key="5">
    <source>
        <dbReference type="ARBA" id="ARBA00022448"/>
    </source>
</evidence>
<dbReference type="FunFam" id="1.10.287.110:FF:000006">
    <property type="entry name" value="Import inner membrane translocase subunit TIM16"/>
    <property type="match status" value="1"/>
</dbReference>
<evidence type="ECO:0000256" key="7">
    <source>
        <dbReference type="ARBA" id="ARBA00022927"/>
    </source>
</evidence>
<evidence type="ECO:0000256" key="3">
    <source>
        <dbReference type="ARBA" id="ARBA00013571"/>
    </source>
</evidence>
<keyword evidence="6" id="KW-0999">Mitochondrion inner membrane</keyword>
<dbReference type="Gene3D" id="1.10.287.110">
    <property type="entry name" value="DnaJ domain"/>
    <property type="match status" value="1"/>
</dbReference>
<gene>
    <name evidence="14" type="ORF">AYI69_g9757</name>
</gene>
<evidence type="ECO:0000256" key="13">
    <source>
        <dbReference type="SAM" id="MobiDB-lite"/>
    </source>
</evidence>
<dbReference type="GO" id="GO:0005744">
    <property type="term" value="C:TIM23 mitochondrial import inner membrane translocase complex"/>
    <property type="evidence" value="ECO:0007669"/>
    <property type="project" value="InterPro"/>
</dbReference>
<accession>A0A1R1XAI5</accession>
<dbReference type="InterPro" id="IPR005341">
    <property type="entry name" value="Tim16"/>
</dbReference>
<comment type="similarity">
    <text evidence="2">Belongs to the TIM16/PAM16 family.</text>
</comment>
<comment type="caution">
    <text evidence="14">The sequence shown here is derived from an EMBL/GenBank/DDBJ whole genome shotgun (WGS) entry which is preliminary data.</text>
</comment>
<feature type="compositionally biased region" description="Polar residues" evidence="13">
    <location>
        <begin position="119"/>
        <end position="128"/>
    </location>
</feature>
<evidence type="ECO:0000313" key="15">
    <source>
        <dbReference type="Proteomes" id="UP000187429"/>
    </source>
</evidence>
<keyword evidence="9" id="KW-0496">Mitochondrion</keyword>
<evidence type="ECO:0000313" key="14">
    <source>
        <dbReference type="EMBL" id="OMJ11632.1"/>
    </source>
</evidence>
<comment type="subcellular location">
    <subcellularLocation>
        <location evidence="1">Mitochondrion inner membrane</location>
        <topology evidence="1">Peripheral membrane protein</topology>
    </subcellularLocation>
</comment>
<evidence type="ECO:0000256" key="1">
    <source>
        <dbReference type="ARBA" id="ARBA00004637"/>
    </source>
</evidence>
<evidence type="ECO:0000256" key="8">
    <source>
        <dbReference type="ARBA" id="ARBA00023010"/>
    </source>
</evidence>
<dbReference type="Proteomes" id="UP000187429">
    <property type="component" value="Unassembled WGS sequence"/>
</dbReference>
<feature type="region of interest" description="Disordered" evidence="13">
    <location>
        <begin position="119"/>
        <end position="156"/>
    </location>
</feature>
<keyword evidence="10" id="KW-0472">Membrane</keyword>
<feature type="compositionally biased region" description="Low complexity" evidence="13">
    <location>
        <begin position="130"/>
        <end position="156"/>
    </location>
</feature>
<dbReference type="PANTHER" id="PTHR12388:SF0">
    <property type="entry name" value="MITOCHONDRIAL IMPORT INNER MEMBRANE TRANSLOCASE SUBUNIT TIM16"/>
    <property type="match status" value="1"/>
</dbReference>
<dbReference type="OrthoDB" id="10262892at2759"/>
<evidence type="ECO:0000256" key="12">
    <source>
        <dbReference type="ARBA" id="ARBA00031407"/>
    </source>
</evidence>
<dbReference type="Pfam" id="PF03656">
    <property type="entry name" value="Pam16"/>
    <property type="match status" value="1"/>
</dbReference>
<dbReference type="EMBL" id="LSSM01005951">
    <property type="protein sequence ID" value="OMJ11632.1"/>
    <property type="molecule type" value="Genomic_DNA"/>
</dbReference>
<evidence type="ECO:0000256" key="11">
    <source>
        <dbReference type="ARBA" id="ARBA00030422"/>
    </source>
</evidence>
<evidence type="ECO:0000256" key="9">
    <source>
        <dbReference type="ARBA" id="ARBA00023128"/>
    </source>
</evidence>
<evidence type="ECO:0000256" key="2">
    <source>
        <dbReference type="ARBA" id="ARBA00008817"/>
    </source>
</evidence>
<evidence type="ECO:0000256" key="10">
    <source>
        <dbReference type="ARBA" id="ARBA00023136"/>
    </source>
</evidence>
<keyword evidence="15" id="KW-1185">Reference proteome</keyword>
<evidence type="ECO:0000256" key="4">
    <source>
        <dbReference type="ARBA" id="ARBA00020721"/>
    </source>
</evidence>
<dbReference type="AlphaFoldDB" id="A0A1R1XAI5"/>